<dbReference type="EMBL" id="JBHUIO010000019">
    <property type="protein sequence ID" value="MFD2172254.1"/>
    <property type="molecule type" value="Genomic_DNA"/>
</dbReference>
<dbReference type="Proteomes" id="UP001597343">
    <property type="component" value="Unassembled WGS sequence"/>
</dbReference>
<keyword evidence="1" id="KW-1133">Transmembrane helix</keyword>
<dbReference type="Pfam" id="PF14014">
    <property type="entry name" value="DUF4230"/>
    <property type="match status" value="1"/>
</dbReference>
<proteinExistence type="predicted"/>
<protein>
    <submittedName>
        <fullName evidence="2">DUF4230 domain-containing protein</fullName>
    </submittedName>
</protein>
<evidence type="ECO:0000256" key="1">
    <source>
        <dbReference type="SAM" id="Phobius"/>
    </source>
</evidence>
<reference evidence="3" key="1">
    <citation type="journal article" date="2019" name="Int. J. Syst. Evol. Microbiol.">
        <title>The Global Catalogue of Microorganisms (GCM) 10K type strain sequencing project: providing services to taxonomists for standard genome sequencing and annotation.</title>
        <authorList>
            <consortium name="The Broad Institute Genomics Platform"/>
            <consortium name="The Broad Institute Genome Sequencing Center for Infectious Disease"/>
            <person name="Wu L."/>
            <person name="Ma J."/>
        </authorList>
    </citation>
    <scope>NUCLEOTIDE SEQUENCE [LARGE SCALE GENOMIC DNA]</scope>
    <source>
        <strain evidence="3">CGMCC 1.13574</strain>
    </source>
</reference>
<comment type="caution">
    <text evidence="2">The sequence shown here is derived from an EMBL/GenBank/DDBJ whole genome shotgun (WGS) entry which is preliminary data.</text>
</comment>
<organism evidence="2 3">
    <name type="scientific">Tumebacillus lipolyticus</name>
    <dbReference type="NCBI Taxonomy" id="1280370"/>
    <lineage>
        <taxon>Bacteria</taxon>
        <taxon>Bacillati</taxon>
        <taxon>Bacillota</taxon>
        <taxon>Bacilli</taxon>
        <taxon>Bacillales</taxon>
        <taxon>Alicyclobacillaceae</taxon>
        <taxon>Tumebacillus</taxon>
    </lineage>
</organism>
<evidence type="ECO:0000313" key="2">
    <source>
        <dbReference type="EMBL" id="MFD2172254.1"/>
    </source>
</evidence>
<keyword evidence="3" id="KW-1185">Reference proteome</keyword>
<sequence length="253" mass="27886">MSDQKKPSIEELEEVVRQLKQAQDQSSATITADSLPLLPDRGIKKARFVSLRRWFGRKRLLLLLVLAALMAGFAGAWSILSVKEKPSTAVFVSGVRELSALATAEAYVMTTIEGADNRIFGFDIDVDVPGTKRSYLFVVPAKMLAGVDLKSLRADDVRIDHGAKTIEIALPHATFLEEAVQMDQIKVFTNEGLFRGSTDIKEGLKLMSEQQVLGKLRDEASATGILQLAERNAEKALQELYGKTGYRLSVSFK</sequence>
<name>A0ABW5A387_9BACL</name>
<gene>
    <name evidence="2" type="ORF">ACFSOY_20100</name>
</gene>
<keyword evidence="1" id="KW-0472">Membrane</keyword>
<keyword evidence="1" id="KW-0812">Transmembrane</keyword>
<accession>A0ABW5A387</accession>
<dbReference type="InterPro" id="IPR025324">
    <property type="entry name" value="DUF4230"/>
</dbReference>
<dbReference type="RefSeq" id="WP_386049641.1">
    <property type="nucleotide sequence ID" value="NZ_JBHUIO010000019.1"/>
</dbReference>
<feature type="transmembrane region" description="Helical" evidence="1">
    <location>
        <begin position="60"/>
        <end position="80"/>
    </location>
</feature>
<evidence type="ECO:0000313" key="3">
    <source>
        <dbReference type="Proteomes" id="UP001597343"/>
    </source>
</evidence>